<dbReference type="RefSeq" id="WP_263252025.1">
    <property type="nucleotide sequence ID" value="NZ_BAABLT010000021.1"/>
</dbReference>
<evidence type="ECO:0000313" key="1">
    <source>
        <dbReference type="EMBL" id="MFD0923098.1"/>
    </source>
</evidence>
<proteinExistence type="predicted"/>
<sequence>MSDEKGRIFREAWIAGVNKYYPGEPKPGYITPWDETPDWERASAAAVYQQVQDFIQATDGAASKLTREQQGRFVALCWIGQIYKHFADPKPGYVADWADMPEWQRETDCDIFERIAQDVSPSRTT</sequence>
<evidence type="ECO:0000313" key="2">
    <source>
        <dbReference type="Proteomes" id="UP001597018"/>
    </source>
</evidence>
<organism evidence="1 2">
    <name type="scientific">Saccharopolyspora rosea</name>
    <dbReference type="NCBI Taxonomy" id="524884"/>
    <lineage>
        <taxon>Bacteria</taxon>
        <taxon>Bacillati</taxon>
        <taxon>Actinomycetota</taxon>
        <taxon>Actinomycetes</taxon>
        <taxon>Pseudonocardiales</taxon>
        <taxon>Pseudonocardiaceae</taxon>
        <taxon>Saccharopolyspora</taxon>
    </lineage>
</organism>
<comment type="caution">
    <text evidence="1">The sequence shown here is derived from an EMBL/GenBank/DDBJ whole genome shotgun (WGS) entry which is preliminary data.</text>
</comment>
<protein>
    <submittedName>
        <fullName evidence="1">Uncharacterized protein</fullName>
    </submittedName>
</protein>
<dbReference type="EMBL" id="JBHTIW010000028">
    <property type="protein sequence ID" value="MFD0923098.1"/>
    <property type="molecule type" value="Genomic_DNA"/>
</dbReference>
<name>A0ABW3FZ30_9PSEU</name>
<gene>
    <name evidence="1" type="ORF">ACFQ16_25410</name>
</gene>
<dbReference type="Proteomes" id="UP001597018">
    <property type="component" value="Unassembled WGS sequence"/>
</dbReference>
<accession>A0ABW3FZ30</accession>
<keyword evidence="2" id="KW-1185">Reference proteome</keyword>
<reference evidence="2" key="1">
    <citation type="journal article" date="2019" name="Int. J. Syst. Evol. Microbiol.">
        <title>The Global Catalogue of Microorganisms (GCM) 10K type strain sequencing project: providing services to taxonomists for standard genome sequencing and annotation.</title>
        <authorList>
            <consortium name="The Broad Institute Genomics Platform"/>
            <consortium name="The Broad Institute Genome Sequencing Center for Infectious Disease"/>
            <person name="Wu L."/>
            <person name="Ma J."/>
        </authorList>
    </citation>
    <scope>NUCLEOTIDE SEQUENCE [LARGE SCALE GENOMIC DNA]</scope>
    <source>
        <strain evidence="2">CCUG 56401</strain>
    </source>
</reference>